<feature type="transmembrane region" description="Helical" evidence="2">
    <location>
        <begin position="343"/>
        <end position="362"/>
    </location>
</feature>
<feature type="compositionally biased region" description="Pro residues" evidence="1">
    <location>
        <begin position="317"/>
        <end position="335"/>
    </location>
</feature>
<protein>
    <submittedName>
        <fullName evidence="3">Uncharacterized protein</fullName>
    </submittedName>
</protein>
<evidence type="ECO:0000256" key="2">
    <source>
        <dbReference type="SAM" id="Phobius"/>
    </source>
</evidence>
<organism evidence="3">
    <name type="scientific">viral metagenome</name>
    <dbReference type="NCBI Taxonomy" id="1070528"/>
    <lineage>
        <taxon>unclassified sequences</taxon>
        <taxon>metagenomes</taxon>
        <taxon>organismal metagenomes</taxon>
    </lineage>
</organism>
<dbReference type="EMBL" id="MN740671">
    <property type="protein sequence ID" value="QHU07047.1"/>
    <property type="molecule type" value="Genomic_DNA"/>
</dbReference>
<keyword evidence="2" id="KW-1133">Transmembrane helix</keyword>
<evidence type="ECO:0000256" key="1">
    <source>
        <dbReference type="SAM" id="MobiDB-lite"/>
    </source>
</evidence>
<evidence type="ECO:0000313" key="3">
    <source>
        <dbReference type="EMBL" id="QHU07047.1"/>
    </source>
</evidence>
<sequence>MTTVRVYVKIPDDLWEDLVNNDVIKSGGVRINLSITGYQYKWSPLIIHPFTLSYSSFNTKPIYLKGSKSFSVDIPIETSYQLFMYRIGSITLSNYDNIPILGDNSTMHNVADDDGNMVIGSLDSSQIGQYMKKCAKCDEGEFGFTNCGIYVRDKSVAKLNTTLKLYNGPYGSKVYGLVLDSSSGTLDCADAIAYHKKLDKYSDISGSSCKGLLKCKDSDSWDNLVNDSADAISKANTCITDNVANIDQLTTCVSGTDIIARTNCGNCLTSGGYCGVPACSDIKTCGSSCTGQTDCNNVANGCTSCIKGVCAKKPGPNPPGPGPPGPNPPGPPGPPGSSSSNTVVWVIVGSFIVLYILFMIYMSRK</sequence>
<name>A0A6C0JRI8_9ZZZZ</name>
<accession>A0A6C0JRI8</accession>
<dbReference type="AlphaFoldDB" id="A0A6C0JRI8"/>
<keyword evidence="2" id="KW-0812">Transmembrane</keyword>
<feature type="region of interest" description="Disordered" evidence="1">
    <location>
        <begin position="317"/>
        <end position="339"/>
    </location>
</feature>
<keyword evidence="2" id="KW-0472">Membrane</keyword>
<proteinExistence type="predicted"/>
<reference evidence="3" key="1">
    <citation type="journal article" date="2020" name="Nature">
        <title>Giant virus diversity and host interactions through global metagenomics.</title>
        <authorList>
            <person name="Schulz F."/>
            <person name="Roux S."/>
            <person name="Paez-Espino D."/>
            <person name="Jungbluth S."/>
            <person name="Walsh D.A."/>
            <person name="Denef V.J."/>
            <person name="McMahon K.D."/>
            <person name="Konstantinidis K.T."/>
            <person name="Eloe-Fadrosh E.A."/>
            <person name="Kyrpides N.C."/>
            <person name="Woyke T."/>
        </authorList>
    </citation>
    <scope>NUCLEOTIDE SEQUENCE</scope>
    <source>
        <strain evidence="3">GVMAG-S-1038524-41</strain>
    </source>
</reference>